<protein>
    <submittedName>
        <fullName evidence="2">Uncharacterized protein</fullName>
    </submittedName>
</protein>
<feature type="compositionally biased region" description="Low complexity" evidence="1">
    <location>
        <begin position="83"/>
        <end position="106"/>
    </location>
</feature>
<organism evidence="2 3">
    <name type="scientific">Bombardia bombarda</name>
    <dbReference type="NCBI Taxonomy" id="252184"/>
    <lineage>
        <taxon>Eukaryota</taxon>
        <taxon>Fungi</taxon>
        <taxon>Dikarya</taxon>
        <taxon>Ascomycota</taxon>
        <taxon>Pezizomycotina</taxon>
        <taxon>Sordariomycetes</taxon>
        <taxon>Sordariomycetidae</taxon>
        <taxon>Sordariales</taxon>
        <taxon>Lasiosphaeriaceae</taxon>
        <taxon>Bombardia</taxon>
    </lineage>
</organism>
<evidence type="ECO:0000256" key="1">
    <source>
        <dbReference type="SAM" id="MobiDB-lite"/>
    </source>
</evidence>
<sequence length="199" mass="21687">MHLSLYLTQSAVLRALSSIRVLPTRLYSRACPSPSRTHSTLLFQLDCARKLAIDWELMAGSDSPSALERGEGSPETLELGNLSSAPTITNSSSSNTTTTTTTSGPSFAGLSGFPGLAALMAEDPQFNLHSCFEAVGIEVLLHSERIVRNNVKRLRHLQNRNSGRPQAGKLGITRGEIRLIRKLRRELTIHCECGWCVTG</sequence>
<evidence type="ECO:0000313" key="2">
    <source>
        <dbReference type="EMBL" id="KAK0616012.1"/>
    </source>
</evidence>
<dbReference type="AlphaFoldDB" id="A0AA40BWE2"/>
<reference evidence="2" key="1">
    <citation type="submission" date="2023-06" db="EMBL/GenBank/DDBJ databases">
        <title>Genome-scale phylogeny and comparative genomics of the fungal order Sordariales.</title>
        <authorList>
            <consortium name="Lawrence Berkeley National Laboratory"/>
            <person name="Hensen N."/>
            <person name="Bonometti L."/>
            <person name="Westerberg I."/>
            <person name="Brannstrom I.O."/>
            <person name="Guillou S."/>
            <person name="Cros-Aarteil S."/>
            <person name="Calhoun S."/>
            <person name="Haridas S."/>
            <person name="Kuo A."/>
            <person name="Mondo S."/>
            <person name="Pangilinan J."/>
            <person name="Riley R."/>
            <person name="LaButti K."/>
            <person name="Andreopoulos B."/>
            <person name="Lipzen A."/>
            <person name="Chen C."/>
            <person name="Yanf M."/>
            <person name="Daum C."/>
            <person name="Ng V."/>
            <person name="Clum A."/>
            <person name="Steindorff A."/>
            <person name="Ohm R."/>
            <person name="Martin F."/>
            <person name="Silar P."/>
            <person name="Natvig D."/>
            <person name="Lalanne C."/>
            <person name="Gautier V."/>
            <person name="Ament-velasquez S.L."/>
            <person name="Kruys A."/>
            <person name="Hutchinson M.I."/>
            <person name="Powell A.J."/>
            <person name="Barry K."/>
            <person name="Miller A.N."/>
            <person name="Grigoriev I.V."/>
            <person name="Debuchy R."/>
            <person name="Gladieux P."/>
            <person name="Thoren M.H."/>
            <person name="Johannesson H."/>
        </authorList>
    </citation>
    <scope>NUCLEOTIDE SEQUENCE</scope>
    <source>
        <strain evidence="2">SMH3391-2</strain>
    </source>
</reference>
<name>A0AA40BWE2_9PEZI</name>
<proteinExistence type="predicted"/>
<keyword evidence="3" id="KW-1185">Reference proteome</keyword>
<dbReference type="EMBL" id="JAULSR010000006">
    <property type="protein sequence ID" value="KAK0616012.1"/>
    <property type="molecule type" value="Genomic_DNA"/>
</dbReference>
<dbReference type="Proteomes" id="UP001174934">
    <property type="component" value="Unassembled WGS sequence"/>
</dbReference>
<accession>A0AA40BWE2</accession>
<comment type="caution">
    <text evidence="2">The sequence shown here is derived from an EMBL/GenBank/DDBJ whole genome shotgun (WGS) entry which is preliminary data.</text>
</comment>
<evidence type="ECO:0000313" key="3">
    <source>
        <dbReference type="Proteomes" id="UP001174934"/>
    </source>
</evidence>
<feature type="region of interest" description="Disordered" evidence="1">
    <location>
        <begin position="62"/>
        <end position="106"/>
    </location>
</feature>
<gene>
    <name evidence="2" type="ORF">B0T17DRAFT_364305</name>
</gene>